<evidence type="ECO:0000256" key="11">
    <source>
        <dbReference type="ARBA" id="ARBA00054601"/>
    </source>
</evidence>
<keyword evidence="7" id="KW-0418">Kinase</keyword>
<evidence type="ECO:0000256" key="8">
    <source>
        <dbReference type="ARBA" id="ARBA00022840"/>
    </source>
</evidence>
<comment type="function">
    <text evidence="11">Activates SnRK1.1/KIN10 and SnRK1.2/KIN11 by phosphorylation of their activation-loop 'Thr-198' and 'Thr-176', respectively. Required for the regulation by SnRK1 kinases of the transcription of a large set of genes, the modification the activity of metabolic enzymes, and the control of various nutrient-responsive cellular developmental processes.</text>
</comment>
<dbReference type="SMART" id="SM00220">
    <property type="entry name" value="S_TKc"/>
    <property type="match status" value="1"/>
</dbReference>
<dbReference type="GO" id="GO:0035556">
    <property type="term" value="P:intracellular signal transduction"/>
    <property type="evidence" value="ECO:0007669"/>
    <property type="project" value="TreeGrafter"/>
</dbReference>
<protein>
    <recommendedName>
        <fullName evidence="1">non-specific serine/threonine protein kinase</fullName>
        <ecNumber evidence="1">2.7.11.1</ecNumber>
    </recommendedName>
</protein>
<keyword evidence="6" id="KW-0547">Nucleotide-binding</keyword>
<dbReference type="FunFam" id="1.10.510.10:FF:000747">
    <property type="entry name" value="Serine/threonine-protein kinase GRIK2"/>
    <property type="match status" value="1"/>
</dbReference>
<dbReference type="EMBL" id="CAWUPB010001157">
    <property type="protein sequence ID" value="CAK7339180.1"/>
    <property type="molecule type" value="Genomic_DNA"/>
</dbReference>
<evidence type="ECO:0000313" key="15">
    <source>
        <dbReference type="Proteomes" id="UP001314170"/>
    </source>
</evidence>
<dbReference type="CDD" id="cd14008">
    <property type="entry name" value="STKc_LKB1_CaMKK"/>
    <property type="match status" value="1"/>
</dbReference>
<organism evidence="14 15">
    <name type="scientific">Dovyalis caffra</name>
    <dbReference type="NCBI Taxonomy" id="77055"/>
    <lineage>
        <taxon>Eukaryota</taxon>
        <taxon>Viridiplantae</taxon>
        <taxon>Streptophyta</taxon>
        <taxon>Embryophyta</taxon>
        <taxon>Tracheophyta</taxon>
        <taxon>Spermatophyta</taxon>
        <taxon>Magnoliopsida</taxon>
        <taxon>eudicotyledons</taxon>
        <taxon>Gunneridae</taxon>
        <taxon>Pentapetalae</taxon>
        <taxon>rosids</taxon>
        <taxon>fabids</taxon>
        <taxon>Malpighiales</taxon>
        <taxon>Salicaceae</taxon>
        <taxon>Flacourtieae</taxon>
        <taxon>Dovyalis</taxon>
    </lineage>
</organism>
<keyword evidence="2" id="KW-0723">Serine/threonine-protein kinase</keyword>
<comment type="subunit">
    <text evidence="12">Associates with the SNF1-related protein kinase (SnRK) complex. Interacts with AL1, a geminivirus (TGMV) protein essential for viral replication.</text>
</comment>
<evidence type="ECO:0000256" key="9">
    <source>
        <dbReference type="ARBA" id="ARBA00047899"/>
    </source>
</evidence>
<evidence type="ECO:0000256" key="6">
    <source>
        <dbReference type="ARBA" id="ARBA00022741"/>
    </source>
</evidence>
<evidence type="ECO:0000313" key="14">
    <source>
        <dbReference type="EMBL" id="CAK7339180.1"/>
    </source>
</evidence>
<dbReference type="GO" id="GO:0004674">
    <property type="term" value="F:protein serine/threonine kinase activity"/>
    <property type="evidence" value="ECO:0007669"/>
    <property type="project" value="UniProtKB-KW"/>
</dbReference>
<name>A0AAV1RR72_9ROSI</name>
<keyword evidence="4" id="KW-0945">Host-virus interaction</keyword>
<dbReference type="PROSITE" id="PS00108">
    <property type="entry name" value="PROTEIN_KINASE_ST"/>
    <property type="match status" value="1"/>
</dbReference>
<dbReference type="Proteomes" id="UP001314170">
    <property type="component" value="Unassembled WGS sequence"/>
</dbReference>
<keyword evidence="8" id="KW-0067">ATP-binding</keyword>
<dbReference type="PROSITE" id="PS50011">
    <property type="entry name" value="PROTEIN_KINASE_DOM"/>
    <property type="match status" value="1"/>
</dbReference>
<gene>
    <name evidence="14" type="ORF">DCAF_LOCUS14230</name>
</gene>
<evidence type="ECO:0000259" key="13">
    <source>
        <dbReference type="PROSITE" id="PS50011"/>
    </source>
</evidence>
<sequence length="482" mass="54262">MGIAQLPVNTEGEVPWSAAPSALLDVSNPKRPALPLISTSKTFSQECSDRDHCRRDDAENIFYQKLSCRSFFAAKEEEQSIPYTPRKGQTCKKIPVTVITSVKHTRDSNGRKMINEYVKERKISQGSYGKVILYRNSNNGTPYAIKVVCKSRLRKLRVTQSETAMIDVLREVSILKTLEHPNIINLVEVIDDRKSDYLYMVLEYVEGSSISKISETRGRIDETTARRYFKDLIAGIIYLHHHQNIVHGDIKPENLLVTTSGRVKIVDFSFGHAFEDDNDELSRSPGTLPFTAPECCLDTVYHGKAAETWAVGATLYFIVLGCCPFLADSVPETYDKIVNSPLSLPEELNPELKDLLQGLLCKDPMQRITLNIAAEHPWVVKEGGPVPVNSLCCCSKNRLLLPNGMSERASKKARMLRERAGLKLNDLVLFLEKTLLILLDPMCDQSEYDNDVYGCKDAGYIEKNMKAGCFAREATFDLWLKL</sequence>
<dbReference type="EC" id="2.7.11.1" evidence="1"/>
<dbReference type="Pfam" id="PF00069">
    <property type="entry name" value="Pkinase"/>
    <property type="match status" value="1"/>
</dbReference>
<dbReference type="GO" id="GO:0009615">
    <property type="term" value="P:response to virus"/>
    <property type="evidence" value="ECO:0007669"/>
    <property type="project" value="UniProtKB-ARBA"/>
</dbReference>
<keyword evidence="3" id="KW-0597">Phosphoprotein</keyword>
<dbReference type="GO" id="GO:0005524">
    <property type="term" value="F:ATP binding"/>
    <property type="evidence" value="ECO:0007669"/>
    <property type="project" value="UniProtKB-KW"/>
</dbReference>
<dbReference type="InterPro" id="IPR000719">
    <property type="entry name" value="Prot_kinase_dom"/>
</dbReference>
<evidence type="ECO:0000256" key="12">
    <source>
        <dbReference type="ARBA" id="ARBA00066296"/>
    </source>
</evidence>
<dbReference type="PANTHER" id="PTHR24346:SF53">
    <property type="entry name" value="GEMINIVIRUS REP INTERACTING KINASE 1 ISOFORM 1"/>
    <property type="match status" value="1"/>
</dbReference>
<dbReference type="SUPFAM" id="SSF56112">
    <property type="entry name" value="Protein kinase-like (PK-like)"/>
    <property type="match status" value="1"/>
</dbReference>
<comment type="catalytic activity">
    <reaction evidence="9">
        <text>L-threonyl-[protein] + ATP = O-phospho-L-threonyl-[protein] + ADP + H(+)</text>
        <dbReference type="Rhea" id="RHEA:46608"/>
        <dbReference type="Rhea" id="RHEA-COMP:11060"/>
        <dbReference type="Rhea" id="RHEA-COMP:11605"/>
        <dbReference type="ChEBI" id="CHEBI:15378"/>
        <dbReference type="ChEBI" id="CHEBI:30013"/>
        <dbReference type="ChEBI" id="CHEBI:30616"/>
        <dbReference type="ChEBI" id="CHEBI:61977"/>
        <dbReference type="ChEBI" id="CHEBI:456216"/>
        <dbReference type="EC" id="2.7.11.1"/>
    </reaction>
</comment>
<dbReference type="InterPro" id="IPR008271">
    <property type="entry name" value="Ser/Thr_kinase_AS"/>
</dbReference>
<keyword evidence="5" id="KW-0808">Transferase</keyword>
<evidence type="ECO:0000256" key="4">
    <source>
        <dbReference type="ARBA" id="ARBA00022581"/>
    </source>
</evidence>
<dbReference type="Gene3D" id="1.10.510.10">
    <property type="entry name" value="Transferase(Phosphotransferase) domain 1"/>
    <property type="match status" value="1"/>
</dbReference>
<evidence type="ECO:0000256" key="2">
    <source>
        <dbReference type="ARBA" id="ARBA00022527"/>
    </source>
</evidence>
<evidence type="ECO:0000256" key="1">
    <source>
        <dbReference type="ARBA" id="ARBA00012513"/>
    </source>
</evidence>
<comment type="caution">
    <text evidence="14">The sequence shown here is derived from an EMBL/GenBank/DDBJ whole genome shotgun (WGS) entry which is preliminary data.</text>
</comment>
<keyword evidence="15" id="KW-1185">Reference proteome</keyword>
<dbReference type="PANTHER" id="PTHR24346">
    <property type="entry name" value="MAP/MICROTUBULE AFFINITY-REGULATING KINASE"/>
    <property type="match status" value="1"/>
</dbReference>
<reference evidence="14 15" key="1">
    <citation type="submission" date="2024-01" db="EMBL/GenBank/DDBJ databases">
        <authorList>
            <person name="Waweru B."/>
        </authorList>
    </citation>
    <scope>NUCLEOTIDE SEQUENCE [LARGE SCALE GENOMIC DNA]</scope>
</reference>
<accession>A0AAV1RR72</accession>
<feature type="domain" description="Protein kinase" evidence="13">
    <location>
        <begin position="117"/>
        <end position="379"/>
    </location>
</feature>
<dbReference type="AlphaFoldDB" id="A0AAV1RR72"/>
<proteinExistence type="predicted"/>
<dbReference type="InterPro" id="IPR011009">
    <property type="entry name" value="Kinase-like_dom_sf"/>
</dbReference>
<evidence type="ECO:0000256" key="10">
    <source>
        <dbReference type="ARBA" id="ARBA00048679"/>
    </source>
</evidence>
<evidence type="ECO:0000256" key="3">
    <source>
        <dbReference type="ARBA" id="ARBA00022553"/>
    </source>
</evidence>
<dbReference type="GO" id="GO:0005737">
    <property type="term" value="C:cytoplasm"/>
    <property type="evidence" value="ECO:0007669"/>
    <property type="project" value="TreeGrafter"/>
</dbReference>
<evidence type="ECO:0000256" key="5">
    <source>
        <dbReference type="ARBA" id="ARBA00022679"/>
    </source>
</evidence>
<comment type="catalytic activity">
    <reaction evidence="10">
        <text>L-seryl-[protein] + ATP = O-phospho-L-seryl-[protein] + ADP + H(+)</text>
        <dbReference type="Rhea" id="RHEA:17989"/>
        <dbReference type="Rhea" id="RHEA-COMP:9863"/>
        <dbReference type="Rhea" id="RHEA-COMP:11604"/>
        <dbReference type="ChEBI" id="CHEBI:15378"/>
        <dbReference type="ChEBI" id="CHEBI:29999"/>
        <dbReference type="ChEBI" id="CHEBI:30616"/>
        <dbReference type="ChEBI" id="CHEBI:83421"/>
        <dbReference type="ChEBI" id="CHEBI:456216"/>
        <dbReference type="EC" id="2.7.11.1"/>
    </reaction>
</comment>
<evidence type="ECO:0000256" key="7">
    <source>
        <dbReference type="ARBA" id="ARBA00022777"/>
    </source>
</evidence>
<dbReference type="FunFam" id="3.30.200.20:FF:000206">
    <property type="entry name" value="Serine/threonine-protein kinase Ssp1"/>
    <property type="match status" value="1"/>
</dbReference>